<sequence>MVQFALKTAILAFLHAGLVSSHMEMSWPPPLRSKNNPFAGGNIDYSMTSPLSPSGSDFPCKGSLNLLGSDAALPVTSWQAGQTYNLTINGGANHNGGSCQASLSFDGGNTFTVIHSYIGGCPPAGVSAYDFTIPDDAPSADNAIFAWTWFNQIGNREMYMNCAIVSIEGSDVSAASFRSRPEIFKANVGNGCSTSEGTDVEFPNPGPDVTIEGTPTTPPLGSCGSGNGNGNGNDDGDADGGDGNDGSYPGDGSNPDNGSNPGVPNTTTVEPAPVPSQPAVEEPDQPVPESPSTTTSLPGGVFIPVPSDAPRPEQPSTLSTVTIPTTTASPQPTSPPAEEDSSDDVVDGTQNPGTACTNEGQWNCVGGTHFQRCASGVWSVLMQMAPGTTCEAGISETLVMTRKRGGARRFLFLRHIVHLSGEVFGSSRKADDGRLHFIRLMVKYFVYRCQMGLVYFLGSRFQSKYKVRQEVDASSLLDREILVKYTDRFDAPEAAHATLCHGISDSLREERRSYEVSVIKPQKRRREMMAAPPSASPDARTSPLVNLLRTVVAHIFDLETQESKQLLPDSMTGPTSPGAEGPTFAPPHLPPGWIAQWDGASRKYYFVQLSTGISQWDVPTEAAPTGSTPAPVGEHPYGIPPQRELITHPDGSQTLRYADGTMEPVNPPMPPDGPTARGGDGPVGDRGLGSMAMNMLLGGKDSGHGASGSNPLGNLAGHIMGGGGNHNSHGGGGGGKNPLGKIGGALTSSLLHTGGGKPDQPQSFHGGPVAGQQQHHGLTGSIMGGVANMFGGGGNQTQGVSIHHPTSPISNYHLRLST</sequence>
<evidence type="ECO:0000256" key="1">
    <source>
        <dbReference type="SAM" id="MobiDB-lite"/>
    </source>
</evidence>
<reference evidence="4 5" key="1">
    <citation type="journal article" date="2018" name="Mol. Ecol.">
        <title>The obligate alkalophilic soda-lake fungus Sodiomyces alkalinus has shifted to a protein diet.</title>
        <authorList>
            <person name="Grum-Grzhimaylo A.A."/>
            <person name="Falkoski D.L."/>
            <person name="van den Heuvel J."/>
            <person name="Valero-Jimenez C.A."/>
            <person name="Min B."/>
            <person name="Choi I.G."/>
            <person name="Lipzen A."/>
            <person name="Daum C.G."/>
            <person name="Aanen D.K."/>
            <person name="Tsang A."/>
            <person name="Henrissat B."/>
            <person name="Bilanenko E.N."/>
            <person name="de Vries R.P."/>
            <person name="van Kan J.A.L."/>
            <person name="Grigoriev I.V."/>
            <person name="Debets A.J.M."/>
        </authorList>
    </citation>
    <scope>NUCLEOTIDE SEQUENCE [LARGE SCALE GENOMIC DNA]</scope>
    <source>
        <strain evidence="4 5">F11</strain>
    </source>
</reference>
<feature type="region of interest" description="Disordered" evidence="1">
    <location>
        <begin position="752"/>
        <end position="776"/>
    </location>
</feature>
<dbReference type="GeneID" id="39577957"/>
<feature type="compositionally biased region" description="Gly residues" evidence="1">
    <location>
        <begin position="676"/>
        <end position="687"/>
    </location>
</feature>
<feature type="region of interest" description="Disordered" evidence="1">
    <location>
        <begin position="186"/>
        <end position="354"/>
    </location>
</feature>
<feature type="region of interest" description="Disordered" evidence="1">
    <location>
        <begin position="666"/>
        <end position="691"/>
    </location>
</feature>
<dbReference type="Gene3D" id="2.70.50.70">
    <property type="match status" value="1"/>
</dbReference>
<proteinExistence type="predicted"/>
<dbReference type="InterPro" id="IPR036020">
    <property type="entry name" value="WW_dom_sf"/>
</dbReference>
<evidence type="ECO:0000259" key="3">
    <source>
        <dbReference type="PROSITE" id="PS50020"/>
    </source>
</evidence>
<dbReference type="RefSeq" id="XP_028471178.1">
    <property type="nucleotide sequence ID" value="XM_028609479.1"/>
</dbReference>
<feature type="compositionally biased region" description="Polar residues" evidence="1">
    <location>
        <begin position="254"/>
        <end position="269"/>
    </location>
</feature>
<feature type="signal peptide" evidence="2">
    <location>
        <begin position="1"/>
        <end position="21"/>
    </location>
</feature>
<feature type="domain" description="WW" evidence="3">
    <location>
        <begin position="587"/>
        <end position="621"/>
    </location>
</feature>
<dbReference type="PROSITE" id="PS01159">
    <property type="entry name" value="WW_DOMAIN_1"/>
    <property type="match status" value="1"/>
</dbReference>
<dbReference type="CDD" id="cd00201">
    <property type="entry name" value="WW"/>
    <property type="match status" value="1"/>
</dbReference>
<dbReference type="Gene3D" id="2.20.70.10">
    <property type="match status" value="1"/>
</dbReference>
<keyword evidence="2" id="KW-0732">Signal</keyword>
<evidence type="ECO:0000313" key="4">
    <source>
        <dbReference type="EMBL" id="ROT43372.1"/>
    </source>
</evidence>
<dbReference type="Pfam" id="PF00397">
    <property type="entry name" value="WW"/>
    <property type="match status" value="1"/>
</dbReference>
<dbReference type="InterPro" id="IPR001202">
    <property type="entry name" value="WW_dom"/>
</dbReference>
<feature type="compositionally biased region" description="Low complexity" evidence="1">
    <location>
        <begin position="315"/>
        <end position="331"/>
    </location>
</feature>
<dbReference type="Proteomes" id="UP000272025">
    <property type="component" value="Unassembled WGS sequence"/>
</dbReference>
<feature type="compositionally biased region" description="Acidic residues" evidence="1">
    <location>
        <begin position="337"/>
        <end position="346"/>
    </location>
</feature>
<gene>
    <name evidence="4" type="ORF">SODALDRAFT_319847</name>
</gene>
<feature type="region of interest" description="Disordered" evidence="1">
    <location>
        <begin position="717"/>
        <end position="736"/>
    </location>
</feature>
<dbReference type="PANTHER" id="PTHR36182">
    <property type="entry name" value="PROTEIN, PUTATIVE (AFU_ORTHOLOGUE AFUA_6G10930)-RELATED"/>
    <property type="match status" value="1"/>
</dbReference>
<accession>A0A3N2Q9F3</accession>
<keyword evidence="5" id="KW-1185">Reference proteome</keyword>
<name>A0A3N2Q9F3_SODAK</name>
<dbReference type="AlphaFoldDB" id="A0A3N2Q9F3"/>
<dbReference type="PROSITE" id="PS50020">
    <property type="entry name" value="WW_DOMAIN_2"/>
    <property type="match status" value="1"/>
</dbReference>
<dbReference type="PANTHER" id="PTHR36182:SF1">
    <property type="entry name" value="PROTEIN, PUTATIVE (AFU_ORTHOLOGUE AFUA_6G10930)-RELATED"/>
    <property type="match status" value="1"/>
</dbReference>
<dbReference type="EMBL" id="ML119051">
    <property type="protein sequence ID" value="ROT43372.1"/>
    <property type="molecule type" value="Genomic_DNA"/>
</dbReference>
<dbReference type="OrthoDB" id="2342176at2759"/>
<dbReference type="SUPFAM" id="SSF51045">
    <property type="entry name" value="WW domain"/>
    <property type="match status" value="1"/>
</dbReference>
<organism evidence="4 5">
    <name type="scientific">Sodiomyces alkalinus (strain CBS 110278 / VKM F-3762 / F11)</name>
    <name type="common">Alkaliphilic filamentous fungus</name>
    <dbReference type="NCBI Taxonomy" id="1314773"/>
    <lineage>
        <taxon>Eukaryota</taxon>
        <taxon>Fungi</taxon>
        <taxon>Dikarya</taxon>
        <taxon>Ascomycota</taxon>
        <taxon>Pezizomycotina</taxon>
        <taxon>Sordariomycetes</taxon>
        <taxon>Hypocreomycetidae</taxon>
        <taxon>Glomerellales</taxon>
        <taxon>Plectosphaerellaceae</taxon>
        <taxon>Sodiomyces</taxon>
    </lineage>
</organism>
<protein>
    <recommendedName>
        <fullName evidence="3">WW domain-containing protein</fullName>
    </recommendedName>
</protein>
<evidence type="ECO:0000256" key="2">
    <source>
        <dbReference type="SAM" id="SignalP"/>
    </source>
</evidence>
<feature type="compositionally biased region" description="Gly residues" evidence="1">
    <location>
        <begin position="223"/>
        <end position="233"/>
    </location>
</feature>
<feature type="chain" id="PRO_5018209374" description="WW domain-containing protein" evidence="2">
    <location>
        <begin position="22"/>
        <end position="818"/>
    </location>
</feature>
<dbReference type="STRING" id="1314773.A0A3N2Q9F3"/>
<dbReference type="SMART" id="SM00456">
    <property type="entry name" value="WW"/>
    <property type="match status" value="1"/>
</dbReference>
<evidence type="ECO:0000313" key="5">
    <source>
        <dbReference type="Proteomes" id="UP000272025"/>
    </source>
</evidence>
<feature type="compositionally biased region" description="Gly residues" evidence="1">
    <location>
        <begin position="719"/>
        <end position="736"/>
    </location>
</feature>
<feature type="region of interest" description="Disordered" evidence="1">
    <location>
        <begin position="563"/>
        <end position="591"/>
    </location>
</feature>